<comment type="caution">
    <text evidence="1">The sequence shown here is derived from an EMBL/GenBank/DDBJ whole genome shotgun (WGS) entry which is preliminary data.</text>
</comment>
<evidence type="ECO:0000313" key="1">
    <source>
        <dbReference type="EMBL" id="MBW0512199.1"/>
    </source>
</evidence>
<protein>
    <submittedName>
        <fullName evidence="1">Uncharacterized protein</fullName>
    </submittedName>
</protein>
<gene>
    <name evidence="1" type="ORF">O181_051914</name>
</gene>
<reference evidence="1" key="1">
    <citation type="submission" date="2021-03" db="EMBL/GenBank/DDBJ databases">
        <title>Draft genome sequence of rust myrtle Austropuccinia psidii MF-1, a brazilian biotype.</title>
        <authorList>
            <person name="Quecine M.C."/>
            <person name="Pachon D.M.R."/>
            <person name="Bonatelli M.L."/>
            <person name="Correr F.H."/>
            <person name="Franceschini L.M."/>
            <person name="Leite T.F."/>
            <person name="Margarido G.R.A."/>
            <person name="Almeida C.A."/>
            <person name="Ferrarezi J.A."/>
            <person name="Labate C.A."/>
        </authorList>
    </citation>
    <scope>NUCLEOTIDE SEQUENCE</scope>
    <source>
        <strain evidence="1">MF-1</strain>
    </source>
</reference>
<dbReference type="AlphaFoldDB" id="A0A9Q3HR61"/>
<keyword evidence="2" id="KW-1185">Reference proteome</keyword>
<organism evidence="1 2">
    <name type="scientific">Austropuccinia psidii MF-1</name>
    <dbReference type="NCBI Taxonomy" id="1389203"/>
    <lineage>
        <taxon>Eukaryota</taxon>
        <taxon>Fungi</taxon>
        <taxon>Dikarya</taxon>
        <taxon>Basidiomycota</taxon>
        <taxon>Pucciniomycotina</taxon>
        <taxon>Pucciniomycetes</taxon>
        <taxon>Pucciniales</taxon>
        <taxon>Sphaerophragmiaceae</taxon>
        <taxon>Austropuccinia</taxon>
    </lineage>
</organism>
<accession>A0A9Q3HR61</accession>
<proteinExistence type="predicted"/>
<dbReference type="Proteomes" id="UP000765509">
    <property type="component" value="Unassembled WGS sequence"/>
</dbReference>
<sequence length="163" mass="18709">MLWMIITTKKISSHIPHWAIRKEKYASQYQNGDNISYSEKEALKQLLEASSLPKLSGTGEYDNMELIDSIDGLFIDVSSIPDYWITARLNTEFKGYASIWYTEIKEIHGGRVRLSKSIEMAIGYGKRPCCLKMTSTMWINIHMSGVLDSLKDLKPLILNLIFR</sequence>
<evidence type="ECO:0000313" key="2">
    <source>
        <dbReference type="Proteomes" id="UP000765509"/>
    </source>
</evidence>
<dbReference type="EMBL" id="AVOT02022657">
    <property type="protein sequence ID" value="MBW0512199.1"/>
    <property type="molecule type" value="Genomic_DNA"/>
</dbReference>
<name>A0A9Q3HR61_9BASI</name>